<dbReference type="SUPFAM" id="SSF48371">
    <property type="entry name" value="ARM repeat"/>
    <property type="match status" value="1"/>
</dbReference>
<dbReference type="InterPro" id="IPR016024">
    <property type="entry name" value="ARM-type_fold"/>
</dbReference>
<protein>
    <submittedName>
        <fullName evidence="2">Uncharacterized protein</fullName>
    </submittedName>
</protein>
<feature type="region of interest" description="Disordered" evidence="1">
    <location>
        <begin position="86"/>
        <end position="144"/>
    </location>
</feature>
<sequence>MEKDALYAAAIAGKDGQIPNDKGKTPIYLAAEKGYTCIVKVICSTCTAPLNLDGPGDSTALHAAVKNRNHDIEVVEVLIAAARLLPSASKDDDDDDDDDDEDGDGDGDDDDDDDDDDEDEDDDDDDDDEDEDDDDDPNLDEAKKEVRDVMKMIIDVLKSEFISRNQDKYTIYRSFADEVFSQTDEFGQTILELAVERNYVEVVELILDVHNPAGDHFISLMPLIYKAKDKGYNNMLKLLDQRYEVGATSSVALKNQASLISAIRRRDTVSATSLLDNYAEELVTFADSLRLRISLKNDEKLNPEDMLYLEEEIIKDQVQIKFALDQINQERDIFSHSTAKRERKDKIFEKEANLLIDGKLARMKEDDHGPGGRTTALHAVFQNIGQVRGAGDMIRMIIDAAKRWNNVDFEALFSRTDESGSTVLQLAVEINDVDAVRLILLEDPAYQHGRELKRNGLMLLIFKAIDNKCSDHIIKLLSQTYEDGINPRHKDVLALILAIKRRDEDSVLHKGLYTMPKNKNDCTPWEMLYFKNDVVADQVEIKIAIDDTWLDVFLLISPS</sequence>
<dbReference type="InterPro" id="IPR036770">
    <property type="entry name" value="Ankyrin_rpt-contain_sf"/>
</dbReference>
<dbReference type="SMART" id="SM00248">
    <property type="entry name" value="ANK"/>
    <property type="match status" value="5"/>
</dbReference>
<dbReference type="PANTHER" id="PTHR24121">
    <property type="entry name" value="NO MECHANORECEPTOR POTENTIAL C, ISOFORM D-RELATED"/>
    <property type="match status" value="1"/>
</dbReference>
<dbReference type="Proteomes" id="UP001237642">
    <property type="component" value="Unassembled WGS sequence"/>
</dbReference>
<evidence type="ECO:0000313" key="2">
    <source>
        <dbReference type="EMBL" id="KAK1382076.1"/>
    </source>
</evidence>
<accession>A0AAD8IBM5</accession>
<gene>
    <name evidence="2" type="ORF">POM88_019811</name>
</gene>
<proteinExistence type="predicted"/>
<dbReference type="Pfam" id="PF12796">
    <property type="entry name" value="Ank_2"/>
    <property type="match status" value="1"/>
</dbReference>
<organism evidence="2 3">
    <name type="scientific">Heracleum sosnowskyi</name>
    <dbReference type="NCBI Taxonomy" id="360622"/>
    <lineage>
        <taxon>Eukaryota</taxon>
        <taxon>Viridiplantae</taxon>
        <taxon>Streptophyta</taxon>
        <taxon>Embryophyta</taxon>
        <taxon>Tracheophyta</taxon>
        <taxon>Spermatophyta</taxon>
        <taxon>Magnoliopsida</taxon>
        <taxon>eudicotyledons</taxon>
        <taxon>Gunneridae</taxon>
        <taxon>Pentapetalae</taxon>
        <taxon>asterids</taxon>
        <taxon>campanulids</taxon>
        <taxon>Apiales</taxon>
        <taxon>Apiaceae</taxon>
        <taxon>Apioideae</taxon>
        <taxon>apioid superclade</taxon>
        <taxon>Tordylieae</taxon>
        <taxon>Tordyliinae</taxon>
        <taxon>Heracleum</taxon>
    </lineage>
</organism>
<dbReference type="InterPro" id="IPR002110">
    <property type="entry name" value="Ankyrin_rpt"/>
</dbReference>
<keyword evidence="3" id="KW-1185">Reference proteome</keyword>
<dbReference type="PANTHER" id="PTHR24121:SF22">
    <property type="entry name" value="PROTEIN ACCELERATED CELL DEATH 6-LIKE"/>
    <property type="match status" value="1"/>
</dbReference>
<dbReference type="Gene3D" id="1.25.40.20">
    <property type="entry name" value="Ankyrin repeat-containing domain"/>
    <property type="match status" value="2"/>
</dbReference>
<feature type="compositionally biased region" description="Acidic residues" evidence="1">
    <location>
        <begin position="91"/>
        <end position="139"/>
    </location>
</feature>
<comment type="caution">
    <text evidence="2">The sequence shown here is derived from an EMBL/GenBank/DDBJ whole genome shotgun (WGS) entry which is preliminary data.</text>
</comment>
<dbReference type="AlphaFoldDB" id="A0AAD8IBM5"/>
<evidence type="ECO:0000256" key="1">
    <source>
        <dbReference type="SAM" id="MobiDB-lite"/>
    </source>
</evidence>
<reference evidence="2" key="2">
    <citation type="submission" date="2023-05" db="EMBL/GenBank/DDBJ databases">
        <authorList>
            <person name="Schelkunov M.I."/>
        </authorList>
    </citation>
    <scope>NUCLEOTIDE SEQUENCE</scope>
    <source>
        <strain evidence="2">Hsosn_3</strain>
        <tissue evidence="2">Leaf</tissue>
    </source>
</reference>
<evidence type="ECO:0000313" key="3">
    <source>
        <dbReference type="Proteomes" id="UP001237642"/>
    </source>
</evidence>
<dbReference type="EMBL" id="JAUIZM010000005">
    <property type="protein sequence ID" value="KAK1382076.1"/>
    <property type="molecule type" value="Genomic_DNA"/>
</dbReference>
<reference evidence="2" key="1">
    <citation type="submission" date="2023-02" db="EMBL/GenBank/DDBJ databases">
        <title>Genome of toxic invasive species Heracleum sosnowskyi carries increased number of genes despite the absence of recent whole-genome duplications.</title>
        <authorList>
            <person name="Schelkunov M."/>
            <person name="Shtratnikova V."/>
            <person name="Makarenko M."/>
            <person name="Klepikova A."/>
            <person name="Omelchenko D."/>
            <person name="Novikova G."/>
            <person name="Obukhova E."/>
            <person name="Bogdanov V."/>
            <person name="Penin A."/>
            <person name="Logacheva M."/>
        </authorList>
    </citation>
    <scope>NUCLEOTIDE SEQUENCE</scope>
    <source>
        <strain evidence="2">Hsosn_3</strain>
        <tissue evidence="2">Leaf</tissue>
    </source>
</reference>
<name>A0AAD8IBM5_9APIA</name>
<dbReference type="SUPFAM" id="SSF48403">
    <property type="entry name" value="Ankyrin repeat"/>
    <property type="match status" value="1"/>
</dbReference>